<dbReference type="SUPFAM" id="SSF52540">
    <property type="entry name" value="P-loop containing nucleoside triphosphate hydrolases"/>
    <property type="match status" value="1"/>
</dbReference>
<evidence type="ECO:0000259" key="6">
    <source>
        <dbReference type="Pfam" id="PF22740"/>
    </source>
</evidence>
<accession>A0A0H4I621</accession>
<dbReference type="EMBL" id="CP011494">
    <property type="protein sequence ID" value="AKO53173.1"/>
    <property type="molecule type" value="Genomic_DNA"/>
</dbReference>
<protein>
    <submittedName>
        <fullName evidence="7">GlmZ(SRNA)-inactivating NTPase</fullName>
    </submittedName>
</protein>
<feature type="domain" description="RapZ-like N-terminal" evidence="5">
    <location>
        <begin position="1"/>
        <end position="160"/>
    </location>
</feature>
<dbReference type="PANTHER" id="PTHR30448:SF0">
    <property type="entry name" value="RNASE ADAPTER PROTEIN RAPZ"/>
    <property type="match status" value="1"/>
</dbReference>
<dbReference type="InterPro" id="IPR027417">
    <property type="entry name" value="P-loop_NTPase"/>
</dbReference>
<gene>
    <name evidence="7" type="ORF">ABA45_12750</name>
</gene>
<keyword evidence="3 4" id="KW-0342">GTP-binding</keyword>
<reference evidence="7 8" key="1">
    <citation type="submission" date="2015-05" db="EMBL/GenBank/DDBJ databases">
        <title>Complete genome of Marinobacter psychrophilus strain 20041T isolated from sea-ice of the Canadian Basin.</title>
        <authorList>
            <person name="Song L."/>
            <person name="Ren L."/>
            <person name="Yu Y."/>
            <person name="Wang X."/>
        </authorList>
    </citation>
    <scope>NUCLEOTIDE SEQUENCE [LARGE SCALE GENOMIC DNA]</scope>
    <source>
        <strain evidence="7 8">20041</strain>
    </source>
</reference>
<dbReference type="GO" id="GO:0005525">
    <property type="term" value="F:GTP binding"/>
    <property type="evidence" value="ECO:0007669"/>
    <property type="project" value="UniProtKB-UniRule"/>
</dbReference>
<organism evidence="7 8">
    <name type="scientific">Marinobacter psychrophilus</name>
    <dbReference type="NCBI Taxonomy" id="330734"/>
    <lineage>
        <taxon>Bacteria</taxon>
        <taxon>Pseudomonadati</taxon>
        <taxon>Pseudomonadota</taxon>
        <taxon>Gammaproteobacteria</taxon>
        <taxon>Pseudomonadales</taxon>
        <taxon>Marinobacteraceae</taxon>
        <taxon>Marinobacter</taxon>
    </lineage>
</organism>
<feature type="domain" description="RapZ C-terminal" evidence="6">
    <location>
        <begin position="167"/>
        <end position="285"/>
    </location>
</feature>
<evidence type="ECO:0000256" key="4">
    <source>
        <dbReference type="HAMAP-Rule" id="MF_00636"/>
    </source>
</evidence>
<dbReference type="Gene3D" id="3.40.50.300">
    <property type="entry name" value="P-loop containing nucleotide triphosphate hydrolases"/>
    <property type="match status" value="1"/>
</dbReference>
<sequence length="294" mass="33152">MKLIIVSGRSGSGKSTALHVLEDLGFYCIDNLPIGLLFPLTKEAAAQEPAGRLHKMAVSIDARNLSGELANFEDIHRRLKDTGVSAEIIFLDADEQSLLQRFHATRRKHPLSDDHTSLREAISSEKKLLEPLSNLADLYINTTGMGMYDLRDMVKQRVVGRKDQELALLFQSFGYKHGVPVDSDYVFDVRCLPNPHWDTSLRKFTGMDQPVIKFLENEPMSAKMVQEIIAFLTTWLPAFADSNRSYMTISIGCTGGQHRSVYVCEQMGAHFRQYSNNVQVRHSELLHLKTVQDA</sequence>
<keyword evidence="1 4" id="KW-0547">Nucleotide-binding</keyword>
<dbReference type="InterPro" id="IPR053930">
    <property type="entry name" value="RapZ-like_N"/>
</dbReference>
<proteinExistence type="inferred from homology"/>
<name>A0A0H4I621_9GAMM</name>
<evidence type="ECO:0000256" key="1">
    <source>
        <dbReference type="ARBA" id="ARBA00022741"/>
    </source>
</evidence>
<evidence type="ECO:0000313" key="7">
    <source>
        <dbReference type="EMBL" id="AKO53173.1"/>
    </source>
</evidence>
<evidence type="ECO:0000313" key="8">
    <source>
        <dbReference type="Proteomes" id="UP000036406"/>
    </source>
</evidence>
<dbReference type="AlphaFoldDB" id="A0A0H4I621"/>
<feature type="binding site" evidence="4">
    <location>
        <begin position="61"/>
        <end position="64"/>
    </location>
    <ligand>
        <name>GTP</name>
        <dbReference type="ChEBI" id="CHEBI:37565"/>
    </ligand>
</feature>
<dbReference type="NCBIfam" id="NF003828">
    <property type="entry name" value="PRK05416.1"/>
    <property type="match status" value="1"/>
</dbReference>
<dbReference type="InterPro" id="IPR053931">
    <property type="entry name" value="RapZ_C"/>
</dbReference>
<dbReference type="Proteomes" id="UP000036406">
    <property type="component" value="Chromosome"/>
</dbReference>
<dbReference type="PIRSF" id="PIRSF005052">
    <property type="entry name" value="P-loopkin"/>
    <property type="match status" value="1"/>
</dbReference>
<dbReference type="STRING" id="330734.ABA45_12750"/>
<evidence type="ECO:0000259" key="5">
    <source>
        <dbReference type="Pfam" id="PF03668"/>
    </source>
</evidence>
<dbReference type="PANTHER" id="PTHR30448">
    <property type="entry name" value="RNASE ADAPTER PROTEIN RAPZ"/>
    <property type="match status" value="1"/>
</dbReference>
<dbReference type="Pfam" id="PF03668">
    <property type="entry name" value="RapZ-like_N"/>
    <property type="match status" value="1"/>
</dbReference>
<keyword evidence="8" id="KW-1185">Reference proteome</keyword>
<dbReference type="KEGG" id="mpq:ABA45_12750"/>
<dbReference type="GO" id="GO:0005524">
    <property type="term" value="F:ATP binding"/>
    <property type="evidence" value="ECO:0007669"/>
    <property type="project" value="UniProtKB-UniRule"/>
</dbReference>
<evidence type="ECO:0000256" key="3">
    <source>
        <dbReference type="ARBA" id="ARBA00023134"/>
    </source>
</evidence>
<feature type="binding site" evidence="4">
    <location>
        <begin position="8"/>
        <end position="15"/>
    </location>
    <ligand>
        <name>ATP</name>
        <dbReference type="ChEBI" id="CHEBI:30616"/>
    </ligand>
</feature>
<dbReference type="HAMAP" id="MF_00636">
    <property type="entry name" value="RapZ_like"/>
    <property type="match status" value="1"/>
</dbReference>
<dbReference type="PATRIC" id="fig|330734.3.peg.2671"/>
<dbReference type="Pfam" id="PF22740">
    <property type="entry name" value="PapZ_C"/>
    <property type="match status" value="1"/>
</dbReference>
<keyword evidence="2 4" id="KW-0067">ATP-binding</keyword>
<dbReference type="RefSeq" id="WP_048386663.1">
    <property type="nucleotide sequence ID" value="NZ_CP011494.1"/>
</dbReference>
<evidence type="ECO:0000256" key="2">
    <source>
        <dbReference type="ARBA" id="ARBA00022840"/>
    </source>
</evidence>
<dbReference type="InterPro" id="IPR005337">
    <property type="entry name" value="RapZ-like"/>
</dbReference>